<dbReference type="OrthoDB" id="9799585at2"/>
<keyword evidence="2 5" id="KW-0812">Transmembrane</keyword>
<dbReference type="InterPro" id="IPR003825">
    <property type="entry name" value="Colicin-V_CvpA"/>
</dbReference>
<dbReference type="PANTHER" id="PTHR37306:SF1">
    <property type="entry name" value="COLICIN V PRODUCTION PROTEIN"/>
    <property type="match status" value="1"/>
</dbReference>
<evidence type="ECO:0000313" key="6">
    <source>
        <dbReference type="EMBL" id="RWX03731.1"/>
    </source>
</evidence>
<accession>A0A3S3QN10</accession>
<evidence type="ECO:0000256" key="2">
    <source>
        <dbReference type="ARBA" id="ARBA00022692"/>
    </source>
</evidence>
<name>A0A3S3QN10_9FLAO</name>
<evidence type="ECO:0000313" key="7">
    <source>
        <dbReference type="Proteomes" id="UP000287527"/>
    </source>
</evidence>
<comment type="subcellular location">
    <subcellularLocation>
        <location evidence="1">Membrane</location>
        <topology evidence="1">Multi-pass membrane protein</topology>
    </subcellularLocation>
</comment>
<organism evidence="6 7">
    <name type="scientific">Flavobacterium cerinum</name>
    <dbReference type="NCBI Taxonomy" id="2502784"/>
    <lineage>
        <taxon>Bacteria</taxon>
        <taxon>Pseudomonadati</taxon>
        <taxon>Bacteroidota</taxon>
        <taxon>Flavobacteriia</taxon>
        <taxon>Flavobacteriales</taxon>
        <taxon>Flavobacteriaceae</taxon>
        <taxon>Flavobacterium</taxon>
    </lineage>
</organism>
<keyword evidence="3 5" id="KW-1133">Transmembrane helix</keyword>
<dbReference type="GO" id="GO:0009403">
    <property type="term" value="P:toxin biosynthetic process"/>
    <property type="evidence" value="ECO:0007669"/>
    <property type="project" value="InterPro"/>
</dbReference>
<keyword evidence="4 5" id="KW-0472">Membrane</keyword>
<evidence type="ECO:0000256" key="3">
    <source>
        <dbReference type="ARBA" id="ARBA00022989"/>
    </source>
</evidence>
<dbReference type="EMBL" id="SBII01000001">
    <property type="protein sequence ID" value="RWX03731.1"/>
    <property type="molecule type" value="Genomic_DNA"/>
</dbReference>
<sequence>MTGIDIILGGLLLYGTVKGLWKGLFAELASLLSLLVGIYVAVKFSGLVGKMLEGHVDNPKYISITAFAITFIAVVVGIVLLAKVFTKLADFSGLGLVNRLLGGFFGLLKMILILSVSLNFFMKLNSSNALAEKKTLDDSLFFYPILKVSNTIFPVLEEWFKEYKK</sequence>
<evidence type="ECO:0000256" key="4">
    <source>
        <dbReference type="ARBA" id="ARBA00023136"/>
    </source>
</evidence>
<comment type="caution">
    <text evidence="6">The sequence shown here is derived from an EMBL/GenBank/DDBJ whole genome shotgun (WGS) entry which is preliminary data.</text>
</comment>
<evidence type="ECO:0000256" key="1">
    <source>
        <dbReference type="ARBA" id="ARBA00004141"/>
    </source>
</evidence>
<evidence type="ECO:0000256" key="5">
    <source>
        <dbReference type="SAM" id="Phobius"/>
    </source>
</evidence>
<dbReference type="GO" id="GO:0016020">
    <property type="term" value="C:membrane"/>
    <property type="evidence" value="ECO:0007669"/>
    <property type="project" value="UniProtKB-SubCell"/>
</dbReference>
<reference evidence="6 7" key="1">
    <citation type="submission" date="2019-01" db="EMBL/GenBank/DDBJ databases">
        <title>Flavobacterium sp. nov.,isolated from freshwater.</title>
        <authorList>
            <person name="Zhang R."/>
            <person name="Du Z.-J."/>
        </authorList>
    </citation>
    <scope>NUCLEOTIDE SEQUENCE [LARGE SCALE GENOMIC DNA]</scope>
    <source>
        <strain evidence="6 7">1E403</strain>
    </source>
</reference>
<dbReference type="Pfam" id="PF02674">
    <property type="entry name" value="Colicin_V"/>
    <property type="match status" value="1"/>
</dbReference>
<dbReference type="AlphaFoldDB" id="A0A3S3QN10"/>
<feature type="transmembrane region" description="Helical" evidence="5">
    <location>
        <begin position="61"/>
        <end position="85"/>
    </location>
</feature>
<protein>
    <submittedName>
        <fullName evidence="6">CvpA family protein</fullName>
    </submittedName>
</protein>
<dbReference type="PANTHER" id="PTHR37306">
    <property type="entry name" value="COLICIN V PRODUCTION PROTEIN"/>
    <property type="match status" value="1"/>
</dbReference>
<feature type="transmembrane region" description="Helical" evidence="5">
    <location>
        <begin position="97"/>
        <end position="121"/>
    </location>
</feature>
<proteinExistence type="predicted"/>
<dbReference type="RefSeq" id="WP_128388286.1">
    <property type="nucleotide sequence ID" value="NZ_SBII01000001.1"/>
</dbReference>
<dbReference type="Proteomes" id="UP000287527">
    <property type="component" value="Unassembled WGS sequence"/>
</dbReference>
<gene>
    <name evidence="6" type="ORF">EPI11_02030</name>
</gene>
<keyword evidence="7" id="KW-1185">Reference proteome</keyword>
<feature type="transmembrane region" description="Helical" evidence="5">
    <location>
        <begin position="20"/>
        <end position="41"/>
    </location>
</feature>